<feature type="non-terminal residue" evidence="1">
    <location>
        <position position="39"/>
    </location>
</feature>
<accession>A0A8I1WBZ4</accession>
<dbReference type="InterPro" id="IPR027417">
    <property type="entry name" value="P-loop_NTPase"/>
</dbReference>
<reference evidence="1" key="1">
    <citation type="submission" date="2021-03" db="EMBL/GenBank/DDBJ databases">
        <title>Plesiomonas shigelloides zfcc0051, isolated from zebrafish feces.</title>
        <authorList>
            <person name="Vanderhoek Z."/>
            <person name="Gaulke C."/>
        </authorList>
    </citation>
    <scope>NUCLEOTIDE SEQUENCE</scope>
    <source>
        <strain evidence="1">Zfcc0051</strain>
    </source>
</reference>
<gene>
    <name evidence="1" type="primary">idnK</name>
    <name evidence="1" type="ORF">J2R62_17355</name>
</gene>
<sequence>MAGRSVVEMGVAACGKASVGATLANALSAKFIDGDDWHP</sequence>
<dbReference type="Proteomes" id="UP000664658">
    <property type="component" value="Unassembled WGS sequence"/>
</dbReference>
<dbReference type="Gene3D" id="3.40.50.300">
    <property type="entry name" value="P-loop containing nucleotide triphosphate hydrolases"/>
    <property type="match status" value="1"/>
</dbReference>
<name>A0A8I1WBZ4_PLESH</name>
<dbReference type="EC" id="2.7.1.12" evidence="1"/>
<dbReference type="AlphaFoldDB" id="A0A8I1WBZ4"/>
<dbReference type="EMBL" id="JAFNAA010000085">
    <property type="protein sequence ID" value="MBO1109925.1"/>
    <property type="molecule type" value="Genomic_DNA"/>
</dbReference>
<evidence type="ECO:0000313" key="2">
    <source>
        <dbReference type="Proteomes" id="UP000664658"/>
    </source>
</evidence>
<proteinExistence type="predicted"/>
<protein>
    <submittedName>
        <fullName evidence="1">Gluconate kinase</fullName>
        <ecNumber evidence="1">2.7.1.12</ecNumber>
    </submittedName>
</protein>
<dbReference type="GO" id="GO:0046316">
    <property type="term" value="F:gluconokinase activity"/>
    <property type="evidence" value="ECO:0007669"/>
    <property type="project" value="UniProtKB-EC"/>
</dbReference>
<evidence type="ECO:0000313" key="1">
    <source>
        <dbReference type="EMBL" id="MBO1109925.1"/>
    </source>
</evidence>
<organism evidence="1 2">
    <name type="scientific">Plesiomonas shigelloides</name>
    <name type="common">Aeromonas shigelloides</name>
    <dbReference type="NCBI Taxonomy" id="703"/>
    <lineage>
        <taxon>Bacteria</taxon>
        <taxon>Pseudomonadati</taxon>
        <taxon>Pseudomonadota</taxon>
        <taxon>Gammaproteobacteria</taxon>
        <taxon>Enterobacterales</taxon>
        <taxon>Enterobacteriaceae</taxon>
        <taxon>Plesiomonas</taxon>
    </lineage>
</organism>
<comment type="caution">
    <text evidence="1">The sequence shown here is derived from an EMBL/GenBank/DDBJ whole genome shotgun (WGS) entry which is preliminary data.</text>
</comment>
<keyword evidence="1" id="KW-0418">Kinase</keyword>
<keyword evidence="1" id="KW-0808">Transferase</keyword>